<keyword evidence="2 5" id="KW-0560">Oxidoreductase</keyword>
<evidence type="ECO:0000256" key="3">
    <source>
        <dbReference type="ARBA" id="ARBA00023027"/>
    </source>
</evidence>
<dbReference type="PROSITE" id="PS00070">
    <property type="entry name" value="ALDEHYDE_DEHYDR_CYS"/>
    <property type="match status" value="1"/>
</dbReference>
<dbReference type="NCBIfam" id="TIGR03216">
    <property type="entry name" value="OH_muco_semi_DH"/>
    <property type="match status" value="1"/>
</dbReference>
<dbReference type="InterPro" id="IPR016161">
    <property type="entry name" value="Ald_DH/histidinol_DH"/>
</dbReference>
<evidence type="ECO:0000256" key="2">
    <source>
        <dbReference type="ARBA" id="ARBA00023002"/>
    </source>
</evidence>
<feature type="region of interest" description="Disordered" evidence="6">
    <location>
        <begin position="1"/>
        <end position="22"/>
    </location>
</feature>
<dbReference type="Pfam" id="PF00171">
    <property type="entry name" value="Aldedh"/>
    <property type="match status" value="1"/>
</dbReference>
<dbReference type="FunFam" id="3.40.309.10:FF:000009">
    <property type="entry name" value="Aldehyde dehydrogenase A"/>
    <property type="match status" value="1"/>
</dbReference>
<evidence type="ECO:0000256" key="6">
    <source>
        <dbReference type="SAM" id="MobiDB-lite"/>
    </source>
</evidence>
<evidence type="ECO:0000256" key="5">
    <source>
        <dbReference type="RuleBase" id="RU003345"/>
    </source>
</evidence>
<protein>
    <submittedName>
        <fullName evidence="8">Aminomuconate-semialdehyde/2-hydroxymuconate-6-semialdehyde dehydrogenase</fullName>
    </submittedName>
</protein>
<dbReference type="GO" id="GO:0016620">
    <property type="term" value="F:oxidoreductase activity, acting on the aldehyde or oxo group of donors, NAD or NADP as acceptor"/>
    <property type="evidence" value="ECO:0007669"/>
    <property type="project" value="InterPro"/>
</dbReference>
<dbReference type="STRING" id="416944.SAMN05421548_110174"/>
<keyword evidence="3" id="KW-0520">NAD</keyword>
<name>A0A1G6PJL4_9BURK</name>
<dbReference type="RefSeq" id="WP_091997231.1">
    <property type="nucleotide sequence ID" value="NZ_FMYQ01000010.1"/>
</dbReference>
<keyword evidence="9" id="KW-1185">Reference proteome</keyword>
<dbReference type="EMBL" id="FMYQ01000010">
    <property type="protein sequence ID" value="SDC80410.1"/>
    <property type="molecule type" value="Genomic_DNA"/>
</dbReference>
<dbReference type="InterPro" id="IPR016163">
    <property type="entry name" value="Ald_DH_C"/>
</dbReference>
<dbReference type="InterPro" id="IPR029510">
    <property type="entry name" value="Ald_DH_CS_GLU"/>
</dbReference>
<sequence>MYETEPTAAVRGEPGSQAGAKPVRNFIDGEYRDSGRWFDKRSPLDNALIARVAEASREDVDAAVRAARAALAGPWGGLTIAQRVDLLYAVADGIERRFDDFLAAEVADTGKPVSLARHIDIPRGAANFKVFADVVKNVPAESFEMATPDGAGALNYAIRRPVGVVGVICPWNLPLLLMTWKVGPALACGNTVVVKPSEETPQTAALLGEVMNAAGVPRGVYNVVHGFGPGSAGEFVTTHPGVNAITFTGETRTGAAIMKAAADGARPVSLEMGGKNAAIVFADCDFDAAIEGTLRSCFSNAGQVCLGTERVYVERPIFERFVAALKEGAERLRPGRPEEAATGIGPLISHEHRNKVLSYYRKAVELGATVVTGGGVPDLPANLREGAWVQPTLWTGLGDDSPIAREEIFGPCALVMPFDSEAEVVGRANANAYGLATAIWTTNLSRAHRVAAAIEVGIAWVNSWFLRDLRTAFGGAKQSGIGREGGVHSLEFYTELKNICVKL</sequence>
<proteinExistence type="inferred from homology"/>
<evidence type="ECO:0000256" key="1">
    <source>
        <dbReference type="ARBA" id="ARBA00009986"/>
    </source>
</evidence>
<dbReference type="Gene3D" id="3.40.605.10">
    <property type="entry name" value="Aldehyde Dehydrogenase, Chain A, domain 1"/>
    <property type="match status" value="1"/>
</dbReference>
<dbReference type="InterPro" id="IPR017628">
    <property type="entry name" value="OHmuconic_semiald_DH"/>
</dbReference>
<organism evidence="8 9">
    <name type="scientific">Paraburkholderia lycopersici</name>
    <dbReference type="NCBI Taxonomy" id="416944"/>
    <lineage>
        <taxon>Bacteria</taxon>
        <taxon>Pseudomonadati</taxon>
        <taxon>Pseudomonadota</taxon>
        <taxon>Betaproteobacteria</taxon>
        <taxon>Burkholderiales</taxon>
        <taxon>Burkholderiaceae</taxon>
        <taxon>Paraburkholderia</taxon>
    </lineage>
</organism>
<feature type="domain" description="Aldehyde dehydrogenase" evidence="7">
    <location>
        <begin position="36"/>
        <end position="499"/>
    </location>
</feature>
<dbReference type="InterPro" id="IPR016162">
    <property type="entry name" value="Ald_DH_N"/>
</dbReference>
<dbReference type="OrthoDB" id="6187633at2"/>
<dbReference type="SUPFAM" id="SSF53720">
    <property type="entry name" value="ALDH-like"/>
    <property type="match status" value="1"/>
</dbReference>
<gene>
    <name evidence="8" type="ORF">SAMN05421548_110174</name>
</gene>
<dbReference type="Gene3D" id="3.40.309.10">
    <property type="entry name" value="Aldehyde Dehydrogenase, Chain A, domain 2"/>
    <property type="match status" value="1"/>
</dbReference>
<dbReference type="CDD" id="cd07093">
    <property type="entry name" value="ALDH_F8_HMSADH"/>
    <property type="match status" value="1"/>
</dbReference>
<dbReference type="Proteomes" id="UP000198908">
    <property type="component" value="Unassembled WGS sequence"/>
</dbReference>
<reference evidence="9" key="1">
    <citation type="submission" date="2016-09" db="EMBL/GenBank/DDBJ databases">
        <authorList>
            <person name="Varghese N."/>
            <person name="Submissions S."/>
        </authorList>
    </citation>
    <scope>NUCLEOTIDE SEQUENCE [LARGE SCALE GENOMIC DNA]</scope>
    <source>
        <strain evidence="9">TNe-862</strain>
    </source>
</reference>
<accession>A0A1G6PJL4</accession>
<dbReference type="PROSITE" id="PS00687">
    <property type="entry name" value="ALDEHYDE_DEHYDR_GLU"/>
    <property type="match status" value="1"/>
</dbReference>
<dbReference type="InterPro" id="IPR015590">
    <property type="entry name" value="Aldehyde_DH_dom"/>
</dbReference>
<dbReference type="PANTHER" id="PTHR43720">
    <property type="entry name" value="2-AMINOMUCONIC SEMIALDEHYDE DEHYDROGENASE"/>
    <property type="match status" value="1"/>
</dbReference>
<dbReference type="FunFam" id="3.40.605.10:FF:000007">
    <property type="entry name" value="NAD/NADP-dependent betaine aldehyde dehydrogenase"/>
    <property type="match status" value="1"/>
</dbReference>
<dbReference type="AlphaFoldDB" id="A0A1G6PJL4"/>
<dbReference type="PANTHER" id="PTHR43720:SF2">
    <property type="entry name" value="2-AMINOMUCONIC SEMIALDEHYDE DEHYDROGENASE"/>
    <property type="match status" value="1"/>
</dbReference>
<comment type="similarity">
    <text evidence="1 5">Belongs to the aldehyde dehydrogenase family.</text>
</comment>
<feature type="active site" evidence="4">
    <location>
        <position position="271"/>
    </location>
</feature>
<evidence type="ECO:0000256" key="4">
    <source>
        <dbReference type="PROSITE-ProRule" id="PRU10007"/>
    </source>
</evidence>
<dbReference type="InterPro" id="IPR016160">
    <property type="entry name" value="Ald_DH_CS_CYS"/>
</dbReference>
<evidence type="ECO:0000313" key="8">
    <source>
        <dbReference type="EMBL" id="SDC80410.1"/>
    </source>
</evidence>
<evidence type="ECO:0000313" key="9">
    <source>
        <dbReference type="Proteomes" id="UP000198908"/>
    </source>
</evidence>
<evidence type="ECO:0000259" key="7">
    <source>
        <dbReference type="Pfam" id="PF00171"/>
    </source>
</evidence>